<dbReference type="SUPFAM" id="SSF82771">
    <property type="entry name" value="GIY-YIG endonuclease"/>
    <property type="match status" value="1"/>
</dbReference>
<feature type="transmembrane region" description="Helical" evidence="2">
    <location>
        <begin position="12"/>
        <end position="30"/>
    </location>
</feature>
<dbReference type="InterPro" id="IPR000305">
    <property type="entry name" value="GIY-YIG_endonuc"/>
</dbReference>
<evidence type="ECO:0000256" key="1">
    <source>
        <dbReference type="ARBA" id="ARBA00010045"/>
    </source>
</evidence>
<dbReference type="PROSITE" id="PS50164">
    <property type="entry name" value="GIY_YIG"/>
    <property type="match status" value="1"/>
</dbReference>
<proteinExistence type="predicted"/>
<dbReference type="SMART" id="SM00465">
    <property type="entry name" value="GIYc"/>
    <property type="match status" value="1"/>
</dbReference>
<keyword evidence="2" id="KW-0472">Membrane</keyword>
<dbReference type="InterPro" id="IPR006350">
    <property type="entry name" value="Intron_endoG1"/>
</dbReference>
<keyword evidence="4" id="KW-0496">Mitochondrion</keyword>
<dbReference type="GO" id="GO:0004519">
    <property type="term" value="F:endonuclease activity"/>
    <property type="evidence" value="ECO:0007669"/>
    <property type="project" value="InterPro"/>
</dbReference>
<evidence type="ECO:0000256" key="2">
    <source>
        <dbReference type="SAM" id="Phobius"/>
    </source>
</evidence>
<dbReference type="GO" id="GO:0003677">
    <property type="term" value="F:DNA binding"/>
    <property type="evidence" value="ECO:0007669"/>
    <property type="project" value="InterPro"/>
</dbReference>
<dbReference type="NCBIfam" id="TIGR01453">
    <property type="entry name" value="grpIintron_endo"/>
    <property type="match status" value="1"/>
</dbReference>
<geneLocation type="mitochondrion" evidence="4"/>
<gene>
    <name evidence="4" type="ORF">Fomme_000066</name>
</gene>
<keyword evidence="2" id="KW-1133">Transmembrane helix</keyword>
<accession>A0A5B9RB59</accession>
<dbReference type="SUPFAM" id="SSF64496">
    <property type="entry name" value="DNA-binding domain of intron-encoded endonucleases"/>
    <property type="match status" value="1"/>
</dbReference>
<sequence>MLCENFNLVKLNISRQIFLFNIVIYFLYANENIFKFLFATFNLDLFILLSNTVPILISLKNRKIEDIKYPNGPHIKQNWLSSPKRVYENLNFYRNLIGSDNKKRSIIYQWLNLITGKMYIGSAWNGSTRLLSYWKPSVLKRNYPIYHNINYYGIHNFALAILEDLGTSGSVTKEYLLSREQYYIDLLFNKYPDLAINLSKAAGSTKGYKHKAEFSLNRLGKLNPMYGRIKSKEFLEMQIKDKKGTNNPLFGTKKSPLTIANLTKLIYVYNYLDLSLIGVFSTVECSKQFQMGKDTLKKYINSGLPYKGKLFTRTKI</sequence>
<reference evidence="4" key="1">
    <citation type="submission" date="2019-03" db="EMBL/GenBank/DDBJ databases">
        <title>Evidence of extensive intraspecific noncoding reshuffling in a 169kb mitochondrial genome of basidiomycete fungus.</title>
        <authorList>
            <person name="Lee H.-H."/>
            <person name="Ke H.-M."/>
            <person name="Lin C.-Y.I."/>
            <person name="Lee T.J."/>
            <person name="Chung C.-L."/>
            <person name="Tsai I.J."/>
        </authorList>
    </citation>
    <scope>NUCLEOTIDE SEQUENCE</scope>
    <source>
        <strain evidence="4">MF3/22</strain>
    </source>
</reference>
<organism evidence="4">
    <name type="scientific">Fomitiporia mediterranea</name>
    <dbReference type="NCBI Taxonomy" id="208960"/>
    <lineage>
        <taxon>Eukaryota</taxon>
        <taxon>Fungi</taxon>
        <taxon>Dikarya</taxon>
        <taxon>Basidiomycota</taxon>
        <taxon>Agaricomycotina</taxon>
        <taxon>Agaricomycetes</taxon>
        <taxon>Hymenochaetales</taxon>
        <taxon>Hymenochaetaceae</taxon>
        <taxon>Fomitiporia</taxon>
    </lineage>
</organism>
<dbReference type="InterPro" id="IPR003611">
    <property type="entry name" value="NUMOD3"/>
</dbReference>
<feature type="domain" description="GIY-YIG" evidence="3">
    <location>
        <begin position="103"/>
        <end position="193"/>
    </location>
</feature>
<dbReference type="EMBL" id="MK623258">
    <property type="protein sequence ID" value="QEG57064.1"/>
    <property type="molecule type" value="Genomic_DNA"/>
</dbReference>
<evidence type="ECO:0000259" key="3">
    <source>
        <dbReference type="PROSITE" id="PS50164"/>
    </source>
</evidence>
<dbReference type="Gene3D" id="3.40.1440.10">
    <property type="entry name" value="GIY-YIG endonuclease"/>
    <property type="match status" value="1"/>
</dbReference>
<dbReference type="InterPro" id="IPR035901">
    <property type="entry name" value="GIY-YIG_endonuc_sf"/>
</dbReference>
<keyword evidence="2" id="KW-0812">Transmembrane</keyword>
<comment type="similarity">
    <text evidence="1">To endonucleases of group I introns of fungi and phage.</text>
</comment>
<dbReference type="AlphaFoldDB" id="A0A5B9RB59"/>
<dbReference type="Pfam" id="PF07460">
    <property type="entry name" value="NUMOD3"/>
    <property type="match status" value="1"/>
</dbReference>
<name>A0A5B9RB59_9AGAM</name>
<protein>
    <recommendedName>
        <fullName evidence="3">GIY-YIG domain-containing protein</fullName>
    </recommendedName>
</protein>
<evidence type="ECO:0000313" key="4">
    <source>
        <dbReference type="EMBL" id="QEG57064.1"/>
    </source>
</evidence>
<dbReference type="CDD" id="cd10445">
    <property type="entry name" value="GIY-YIG_bI1_like"/>
    <property type="match status" value="1"/>
</dbReference>